<evidence type="ECO:0000259" key="2">
    <source>
        <dbReference type="PROSITE" id="PS50112"/>
    </source>
</evidence>
<dbReference type="Proteomes" id="UP000830116">
    <property type="component" value="Chromosome"/>
</dbReference>
<dbReference type="EMBL" id="CP093442">
    <property type="protein sequence ID" value="UOF01266.1"/>
    <property type="molecule type" value="Genomic_DNA"/>
</dbReference>
<protein>
    <submittedName>
        <fullName evidence="3">PAS domain S-box protein</fullName>
    </submittedName>
</protein>
<feature type="domain" description="PAS" evidence="2">
    <location>
        <begin position="215"/>
        <end position="285"/>
    </location>
</feature>
<dbReference type="PANTHER" id="PTHR44757">
    <property type="entry name" value="DIGUANYLATE CYCLASE DGCP"/>
    <property type="match status" value="1"/>
</dbReference>
<reference evidence="3" key="1">
    <citation type="submission" date="2022-03" db="EMBL/GenBank/DDBJ databases">
        <title>Genome Identification and Characterization of new species Bdellovibrio reynosense LBG001 sp. nov. from a Mexico soil sample.</title>
        <authorList>
            <person name="Camilli A."/>
            <person name="Ajao Y."/>
            <person name="Guo X."/>
        </authorList>
    </citation>
    <scope>NUCLEOTIDE SEQUENCE</scope>
    <source>
        <strain evidence="3">LBG001</strain>
    </source>
</reference>
<dbReference type="InterPro" id="IPR007891">
    <property type="entry name" value="CHASE3"/>
</dbReference>
<dbReference type="PANTHER" id="PTHR44757:SF2">
    <property type="entry name" value="BIOFILM ARCHITECTURE MAINTENANCE PROTEIN MBAA"/>
    <property type="match status" value="1"/>
</dbReference>
<accession>A0ABY4C8F8</accession>
<keyword evidence="1" id="KW-0812">Transmembrane</keyword>
<evidence type="ECO:0000256" key="1">
    <source>
        <dbReference type="SAM" id="Phobius"/>
    </source>
</evidence>
<feature type="transmembrane region" description="Helical" evidence="1">
    <location>
        <begin position="184"/>
        <end position="206"/>
    </location>
</feature>
<dbReference type="PROSITE" id="PS50112">
    <property type="entry name" value="PAS"/>
    <property type="match status" value="1"/>
</dbReference>
<dbReference type="CDD" id="cd00130">
    <property type="entry name" value="PAS"/>
    <property type="match status" value="1"/>
</dbReference>
<keyword evidence="1" id="KW-0472">Membrane</keyword>
<dbReference type="RefSeq" id="WP_243537657.1">
    <property type="nucleotide sequence ID" value="NZ_CP093442.1"/>
</dbReference>
<dbReference type="Pfam" id="PF05227">
    <property type="entry name" value="CHASE3"/>
    <property type="match status" value="1"/>
</dbReference>
<organism evidence="3 4">
    <name type="scientific">Bdellovibrio reynosensis</name>
    <dbReference type="NCBI Taxonomy" id="2835041"/>
    <lineage>
        <taxon>Bacteria</taxon>
        <taxon>Pseudomonadati</taxon>
        <taxon>Bdellovibrionota</taxon>
        <taxon>Bdellovibrionia</taxon>
        <taxon>Bdellovibrionales</taxon>
        <taxon>Pseudobdellovibrionaceae</taxon>
        <taxon>Bdellovibrio</taxon>
    </lineage>
</organism>
<dbReference type="NCBIfam" id="TIGR00229">
    <property type="entry name" value="sensory_box"/>
    <property type="match status" value="1"/>
</dbReference>
<proteinExistence type="predicted"/>
<name>A0ABY4C8F8_9BACT</name>
<dbReference type="Gene3D" id="3.30.450.20">
    <property type="entry name" value="PAS domain"/>
    <property type="match status" value="1"/>
</dbReference>
<dbReference type="Pfam" id="PF08447">
    <property type="entry name" value="PAS_3"/>
    <property type="match status" value="1"/>
</dbReference>
<dbReference type="SMART" id="SM00091">
    <property type="entry name" value="PAS"/>
    <property type="match status" value="1"/>
</dbReference>
<keyword evidence="1" id="KW-1133">Transmembrane helix</keyword>
<dbReference type="InterPro" id="IPR013655">
    <property type="entry name" value="PAS_fold_3"/>
</dbReference>
<gene>
    <name evidence="3" type="ORF">MNR06_16345</name>
</gene>
<dbReference type="InterPro" id="IPR000014">
    <property type="entry name" value="PAS"/>
</dbReference>
<dbReference type="InterPro" id="IPR035965">
    <property type="entry name" value="PAS-like_dom_sf"/>
</dbReference>
<keyword evidence="4" id="KW-1185">Reference proteome</keyword>
<dbReference type="InterPro" id="IPR052155">
    <property type="entry name" value="Biofilm_reg_signaling"/>
</dbReference>
<sequence>MKKPIIRVRFYVGFLIASLLVAFITISSDRSTKKLLESSHGIVSSYHIQREIERLALNISNAQTHTRGYYITHQSAFLDEYQAEKRKLSTNIRRLEELIKSNPQQIAQLRELETVLYVRIGQLDSVVKHVSQKKEGDIFTAENVKIFKSHEHKIQTLFAGMLQTEENILAARMEESNRLSTRTFSIVTAGGTLVLVLMNIAAYVVYRDSTRRQRAENELDKFFEFSLDLHVLADMNGNFTKVNPAFERLLGYSAFELTSKTFFNFIHPDDLESTRIEANKLATGEPVIHFENRYIAKDGKVIWLSWIAAPVGHSIYATARDVSDLHKTQPKVMTDDERPPETNV</sequence>
<evidence type="ECO:0000313" key="3">
    <source>
        <dbReference type="EMBL" id="UOF01266.1"/>
    </source>
</evidence>
<dbReference type="CDD" id="cd19410">
    <property type="entry name" value="HK9-like_sensor"/>
    <property type="match status" value="1"/>
</dbReference>
<dbReference type="SUPFAM" id="SSF55785">
    <property type="entry name" value="PYP-like sensor domain (PAS domain)"/>
    <property type="match status" value="1"/>
</dbReference>
<evidence type="ECO:0000313" key="4">
    <source>
        <dbReference type="Proteomes" id="UP000830116"/>
    </source>
</evidence>